<dbReference type="SMART" id="SM01208">
    <property type="entry name" value="G5"/>
    <property type="match status" value="1"/>
</dbReference>
<feature type="region of interest" description="Disordered" evidence="2">
    <location>
        <begin position="201"/>
        <end position="229"/>
    </location>
</feature>
<dbReference type="Pfam" id="PF07501">
    <property type="entry name" value="G5"/>
    <property type="match status" value="1"/>
</dbReference>
<evidence type="ECO:0000259" key="4">
    <source>
        <dbReference type="PROSITE" id="PS51109"/>
    </source>
</evidence>
<dbReference type="InterPro" id="IPR011098">
    <property type="entry name" value="G5_dom"/>
</dbReference>
<feature type="domain" description="G5" evidence="4">
    <location>
        <begin position="125"/>
        <end position="205"/>
    </location>
</feature>
<feature type="compositionally biased region" description="Basic and acidic residues" evidence="2">
    <location>
        <begin position="67"/>
        <end position="86"/>
    </location>
</feature>
<feature type="compositionally biased region" description="Low complexity" evidence="2">
    <location>
        <begin position="107"/>
        <end position="126"/>
    </location>
</feature>
<dbReference type="Proteomes" id="UP000681340">
    <property type="component" value="Unassembled WGS sequence"/>
</dbReference>
<dbReference type="AlphaFoldDB" id="A0A919SVA9"/>
<evidence type="ECO:0000256" key="2">
    <source>
        <dbReference type="SAM" id="MobiDB-lite"/>
    </source>
</evidence>
<dbReference type="Gene3D" id="2.20.230.10">
    <property type="entry name" value="Resuscitation-promoting factor rpfb"/>
    <property type="match status" value="1"/>
</dbReference>
<gene>
    <name evidence="5" type="ORF">Aau02nite_84310</name>
</gene>
<dbReference type="PROSITE" id="PS51109">
    <property type="entry name" value="G5"/>
    <property type="match status" value="1"/>
</dbReference>
<evidence type="ECO:0000313" key="6">
    <source>
        <dbReference type="Proteomes" id="UP000681340"/>
    </source>
</evidence>
<organism evidence="5 6">
    <name type="scientific">Actinoplanes auranticolor</name>
    <dbReference type="NCBI Taxonomy" id="47988"/>
    <lineage>
        <taxon>Bacteria</taxon>
        <taxon>Bacillati</taxon>
        <taxon>Actinomycetota</taxon>
        <taxon>Actinomycetes</taxon>
        <taxon>Micromonosporales</taxon>
        <taxon>Micromonosporaceae</taxon>
        <taxon>Actinoplanes</taxon>
    </lineage>
</organism>
<sequence>MATAGLGVLALVAGTAGGIAALTSNDTRVVTAVGRESPVVDLPAAQVPLPSAAGETGLGDGALGHAQAEREADETRSAPGEADRTATRSPRRATSPDRPRTGGGAGAPAAGTAGAAPAAAGAPAAPQVRTEQISETEAIPFRTTLVRDPSLPPGTREIKTAGVPGERLLRYEVTYTGNRETSRRLLDSTVTREPQDRVVAFGNRGRGGGGQHSGGHGRHDRLDRHDRGRGHRECRLLGSCVRMGRGAVCTHGDKSDPRQESIIDGDLSLLDPSDIDELELTLPCPGEDGEAARTGPDGKSGPE</sequence>
<name>A0A919SVA9_9ACTN</name>
<evidence type="ECO:0000313" key="5">
    <source>
        <dbReference type="EMBL" id="GIM79147.1"/>
    </source>
</evidence>
<feature type="compositionally biased region" description="Basic and acidic residues" evidence="2">
    <location>
        <begin position="220"/>
        <end position="229"/>
    </location>
</feature>
<reference evidence="5" key="1">
    <citation type="submission" date="2021-03" db="EMBL/GenBank/DDBJ databases">
        <title>Whole genome shotgun sequence of Actinoplanes auranticolor NBRC 12245.</title>
        <authorList>
            <person name="Komaki H."/>
            <person name="Tamura T."/>
        </authorList>
    </citation>
    <scope>NUCLEOTIDE SEQUENCE</scope>
    <source>
        <strain evidence="5">NBRC 12245</strain>
    </source>
</reference>
<protein>
    <recommendedName>
        <fullName evidence="4">G5 domain-containing protein</fullName>
    </recommendedName>
</protein>
<feature type="compositionally biased region" description="Gly residues" evidence="2">
    <location>
        <begin position="204"/>
        <end position="214"/>
    </location>
</feature>
<accession>A0A919SVA9</accession>
<dbReference type="EMBL" id="BOQL01000080">
    <property type="protein sequence ID" value="GIM79147.1"/>
    <property type="molecule type" value="Genomic_DNA"/>
</dbReference>
<proteinExistence type="predicted"/>
<evidence type="ECO:0000256" key="1">
    <source>
        <dbReference type="ARBA" id="ARBA00022729"/>
    </source>
</evidence>
<feature type="region of interest" description="Disordered" evidence="2">
    <location>
        <begin position="50"/>
        <end position="163"/>
    </location>
</feature>
<evidence type="ECO:0000256" key="3">
    <source>
        <dbReference type="SAM" id="SignalP"/>
    </source>
</evidence>
<keyword evidence="1 3" id="KW-0732">Signal</keyword>
<keyword evidence="6" id="KW-1185">Reference proteome</keyword>
<feature type="region of interest" description="Disordered" evidence="2">
    <location>
        <begin position="278"/>
        <end position="303"/>
    </location>
</feature>
<feature type="chain" id="PRO_5038865530" description="G5 domain-containing protein" evidence="3">
    <location>
        <begin position="21"/>
        <end position="303"/>
    </location>
</feature>
<feature type="signal peptide" evidence="3">
    <location>
        <begin position="1"/>
        <end position="20"/>
    </location>
</feature>
<comment type="caution">
    <text evidence="5">The sequence shown here is derived from an EMBL/GenBank/DDBJ whole genome shotgun (WGS) entry which is preliminary data.</text>
</comment>